<reference evidence="2" key="1">
    <citation type="submission" date="2016-04" db="EMBL/GenBank/DDBJ databases">
        <authorList>
            <person name="Evans L.H."/>
            <person name="Alamgir A."/>
            <person name="Owens N."/>
            <person name="Weber N.D."/>
            <person name="Virtaneva K."/>
            <person name="Barbian K."/>
            <person name="Babar A."/>
            <person name="Rosenke K."/>
        </authorList>
    </citation>
    <scope>NUCLEOTIDE SEQUENCE</scope>
    <source>
        <strain evidence="2">86-2</strain>
        <strain evidence="3">92-3</strain>
    </source>
</reference>
<dbReference type="AlphaFoldDB" id="A0A212I8P0"/>
<accession>A0A212I8P0</accession>
<feature type="transmembrane region" description="Helical" evidence="1">
    <location>
        <begin position="76"/>
        <end position="92"/>
    </location>
</feature>
<dbReference type="EMBL" id="FLUA01000026">
    <property type="protein sequence ID" value="SBV63131.1"/>
    <property type="molecule type" value="Genomic_DNA"/>
</dbReference>
<gene>
    <name evidence="2" type="ORF">KL86CIT2_290079</name>
    <name evidence="3" type="ORF">KM92CIT3_40339</name>
</gene>
<feature type="transmembrane region" description="Helical" evidence="1">
    <location>
        <begin position="45"/>
        <end position="64"/>
    </location>
</feature>
<keyword evidence="1" id="KW-0812">Transmembrane</keyword>
<evidence type="ECO:0000313" key="3">
    <source>
        <dbReference type="EMBL" id="SBV64241.1"/>
    </source>
</evidence>
<name>A0A212I8P0_9ENTR</name>
<proteinExistence type="predicted"/>
<dbReference type="RefSeq" id="WP_008322877.1">
    <property type="nucleotide sequence ID" value="NZ_LT598670.1"/>
</dbReference>
<organism evidence="2">
    <name type="scientific">uncultured Citrobacter sp</name>
    <dbReference type="NCBI Taxonomy" id="200446"/>
    <lineage>
        <taxon>Bacteria</taxon>
        <taxon>Pseudomonadati</taxon>
        <taxon>Pseudomonadota</taxon>
        <taxon>Gammaproteobacteria</taxon>
        <taxon>Enterobacterales</taxon>
        <taxon>Enterobacteriaceae</taxon>
        <taxon>Citrobacter</taxon>
        <taxon>environmental samples</taxon>
    </lineage>
</organism>
<feature type="transmembrane region" description="Helical" evidence="1">
    <location>
        <begin position="21"/>
        <end position="39"/>
    </location>
</feature>
<sequence>MINVKQSALNLKYVCSFFLKNLIYSVFFLLILCTISYLIPEKTIGFYIISTCCILAALLIVVLWKLDESFKELNDCLLFFYAAYLALNKILVPNDTYLKLPVNVSFQDLWNGDNKIEYFNLLVLFLVAICTLGKAIIAYRTFKSKYKEKP</sequence>
<dbReference type="EMBL" id="FLUB01000016">
    <property type="protein sequence ID" value="SBV64241.1"/>
    <property type="molecule type" value="Genomic_DNA"/>
</dbReference>
<keyword evidence="1" id="KW-0472">Membrane</keyword>
<feature type="transmembrane region" description="Helical" evidence="1">
    <location>
        <begin position="118"/>
        <end position="139"/>
    </location>
</feature>
<protein>
    <submittedName>
        <fullName evidence="2">Uncharacterized protein</fullName>
    </submittedName>
</protein>
<evidence type="ECO:0000256" key="1">
    <source>
        <dbReference type="SAM" id="Phobius"/>
    </source>
</evidence>
<evidence type="ECO:0000313" key="2">
    <source>
        <dbReference type="EMBL" id="SBV63131.1"/>
    </source>
</evidence>
<keyword evidence="1" id="KW-1133">Transmembrane helix</keyword>